<name>A0ABX3UGE5_KLUIN</name>
<organism evidence="1 2">
    <name type="scientific">Kluyvera intermedia</name>
    <name type="common">Enterobacter intermedius</name>
    <dbReference type="NCBI Taxonomy" id="61648"/>
    <lineage>
        <taxon>Bacteria</taxon>
        <taxon>Pseudomonadati</taxon>
        <taxon>Pseudomonadota</taxon>
        <taxon>Gammaproteobacteria</taxon>
        <taxon>Enterobacterales</taxon>
        <taxon>Enterobacteriaceae</taxon>
        <taxon>Kluyvera</taxon>
    </lineage>
</organism>
<dbReference type="InterPro" id="IPR010982">
    <property type="entry name" value="Lambda_DNA-bd_dom_sf"/>
</dbReference>
<evidence type="ECO:0000313" key="1">
    <source>
        <dbReference type="EMBL" id="ORJ50566.1"/>
    </source>
</evidence>
<sequence>MEVKVITQDAIDYFGSKARLAKAAGVSQPAVSRWGKRVPEKRAARLSLMTDGQLNYNPREYQDFGESVSEA</sequence>
<dbReference type="SUPFAM" id="SSF47413">
    <property type="entry name" value="lambda repressor-like DNA-binding domains"/>
    <property type="match status" value="1"/>
</dbReference>
<keyword evidence="2" id="KW-1185">Reference proteome</keyword>
<dbReference type="Pfam" id="PF14549">
    <property type="entry name" value="P22_Cro"/>
    <property type="match status" value="1"/>
</dbReference>
<gene>
    <name evidence="1" type="ORF">B2M27_09835</name>
</gene>
<reference evidence="1 2" key="1">
    <citation type="submission" date="2017-02" db="EMBL/GenBank/DDBJ databases">
        <title>Draft genome sequence of a Kluyvera intermedia isolate from a patient with a pancreatic abscess.</title>
        <authorList>
            <person name="Thele R."/>
        </authorList>
    </citation>
    <scope>NUCLEOTIDE SEQUENCE [LARGE SCALE GENOMIC DNA]</scope>
    <source>
        <strain evidence="1 2">FOSA7093</strain>
    </source>
</reference>
<evidence type="ECO:0008006" key="3">
    <source>
        <dbReference type="Google" id="ProtNLM"/>
    </source>
</evidence>
<dbReference type="EMBL" id="MWPR01000011">
    <property type="protein sequence ID" value="ORJ50566.1"/>
    <property type="molecule type" value="Genomic_DNA"/>
</dbReference>
<accession>A0ABX3UGE5</accession>
<dbReference type="Gene3D" id="1.10.260.40">
    <property type="entry name" value="lambda repressor-like DNA-binding domains"/>
    <property type="match status" value="1"/>
</dbReference>
<dbReference type="Proteomes" id="UP000192521">
    <property type="component" value="Unassembled WGS sequence"/>
</dbReference>
<comment type="caution">
    <text evidence="1">The sequence shown here is derived from an EMBL/GenBank/DDBJ whole genome shotgun (WGS) entry which is preliminary data.</text>
</comment>
<evidence type="ECO:0000313" key="2">
    <source>
        <dbReference type="Proteomes" id="UP000192521"/>
    </source>
</evidence>
<proteinExistence type="predicted"/>
<protein>
    <recommendedName>
        <fullName evidence="3">Cro/Cl family transcriptional regulator</fullName>
    </recommendedName>
</protein>